<dbReference type="SUPFAM" id="SSF56784">
    <property type="entry name" value="HAD-like"/>
    <property type="match status" value="1"/>
</dbReference>
<evidence type="ECO:0000259" key="2">
    <source>
        <dbReference type="PROSITE" id="PS50969"/>
    </source>
</evidence>
<dbReference type="Pfam" id="PF03031">
    <property type="entry name" value="NIF"/>
    <property type="match status" value="1"/>
</dbReference>
<dbReference type="InterPro" id="IPR023214">
    <property type="entry name" value="HAD_sf"/>
</dbReference>
<sequence length="214" mass="25193">MDRIEPLSRTNGVSPKSGLSKNSTHKKHQLVILDMNGLLCMKVPNNSNYLPPNPEVKTIKIKNYILYIRPGIRDFMNRLLKIYKVAIFSSTTEKNLISSLGVILGNQIMKRLVFIWDRSRTRHDPDYRMDRSIKSHQTIKALKDVWENPIINPWKFWNKTNTICIDHDYMKLRFNKSENIIISQEWGIKLTKDKSQKLPELEEIIKRKFDQLAD</sequence>
<gene>
    <name evidence="3" type="ORF">LCPAC201_01870</name>
</gene>
<feature type="region of interest" description="Disordered" evidence="1">
    <location>
        <begin position="1"/>
        <end position="25"/>
    </location>
</feature>
<dbReference type="EMBL" id="MK500501">
    <property type="protein sequence ID" value="QBK90886.1"/>
    <property type="molecule type" value="Genomic_DNA"/>
</dbReference>
<feature type="compositionally biased region" description="Polar residues" evidence="1">
    <location>
        <begin position="8"/>
        <end position="22"/>
    </location>
</feature>
<dbReference type="PANTHER" id="PTHR12210">
    <property type="entry name" value="DULLARD PROTEIN PHOSPHATASE"/>
    <property type="match status" value="1"/>
</dbReference>
<reference evidence="3" key="1">
    <citation type="journal article" date="2019" name="MBio">
        <title>Virus Genomes from Deep Sea Sediments Expand the Ocean Megavirome and Support Independent Origins of Viral Gigantism.</title>
        <authorList>
            <person name="Backstrom D."/>
            <person name="Yutin N."/>
            <person name="Jorgensen S.L."/>
            <person name="Dharamshi J."/>
            <person name="Homa F."/>
            <person name="Zaremba-Niedwiedzka K."/>
            <person name="Spang A."/>
            <person name="Wolf Y.I."/>
            <person name="Koonin E.V."/>
            <person name="Ettema T.J."/>
        </authorList>
    </citation>
    <scope>NUCLEOTIDE SEQUENCE</scope>
</reference>
<dbReference type="PROSITE" id="PS50969">
    <property type="entry name" value="FCP1"/>
    <property type="match status" value="1"/>
</dbReference>
<dbReference type="InterPro" id="IPR036412">
    <property type="entry name" value="HAD-like_sf"/>
</dbReference>
<feature type="domain" description="FCP1 homology" evidence="2">
    <location>
        <begin position="24"/>
        <end position="204"/>
    </location>
</feature>
<dbReference type="InterPro" id="IPR050365">
    <property type="entry name" value="TIM50"/>
</dbReference>
<evidence type="ECO:0000256" key="1">
    <source>
        <dbReference type="SAM" id="MobiDB-lite"/>
    </source>
</evidence>
<name>A0A481Z5M6_9VIRU</name>
<dbReference type="Gene3D" id="3.40.50.1000">
    <property type="entry name" value="HAD superfamily/HAD-like"/>
    <property type="match status" value="1"/>
</dbReference>
<proteinExistence type="predicted"/>
<organism evidence="3">
    <name type="scientific">Pithovirus LCPAC201</name>
    <dbReference type="NCBI Taxonomy" id="2506591"/>
    <lineage>
        <taxon>Viruses</taxon>
        <taxon>Pithoviruses</taxon>
    </lineage>
</organism>
<dbReference type="InterPro" id="IPR004274">
    <property type="entry name" value="FCP1_dom"/>
</dbReference>
<accession>A0A481Z5M6</accession>
<protein>
    <submittedName>
        <fullName evidence="3">Ctd-like (NLI interacting factor-like) phosphatase</fullName>
    </submittedName>
</protein>
<evidence type="ECO:0000313" key="3">
    <source>
        <dbReference type="EMBL" id="QBK90886.1"/>
    </source>
</evidence>